<dbReference type="EMBL" id="AQGW01000025">
    <property type="protein sequence ID" value="MBE0384729.1"/>
    <property type="molecule type" value="Genomic_DNA"/>
</dbReference>
<protein>
    <submittedName>
        <fullName evidence="2">Uncharacterized protein</fullName>
    </submittedName>
</protein>
<dbReference type="Proteomes" id="UP000238288">
    <property type="component" value="Chromosome PCAR9b"/>
</dbReference>
<proteinExistence type="predicted"/>
<sequence>MTLNKLMNKEDMRKFLALDKKDQTYLREKFPDLDKLCAVEETDAYTYMAVSVFDRWLGAEDSIKYLSDVSEEEQQSRDSKFVKFAKQLIENTEVLNFTFKGRWSSAKPQFRKFRSDTAKASYLMCAQHNVDSSHFYKLVLPELEAVYFESWDDTNVFYLRNPTHADKIEKWANECGLYRLNR</sequence>
<keyword evidence="4" id="KW-1185">Reference proteome</keyword>
<evidence type="ECO:0000313" key="4">
    <source>
        <dbReference type="Proteomes" id="UP000615003"/>
    </source>
</evidence>
<accession>A0A2K4XFM6</accession>
<name>A0A2K4XFM6_PSEVC</name>
<gene>
    <name evidence="2" type="ORF">PCAR9_B0640</name>
    <name evidence="1" type="ORF">PCARR_b0755</name>
</gene>
<evidence type="ECO:0000313" key="2">
    <source>
        <dbReference type="EMBL" id="SOU43107.1"/>
    </source>
</evidence>
<evidence type="ECO:0000313" key="1">
    <source>
        <dbReference type="EMBL" id="MBE0384729.1"/>
    </source>
</evidence>
<evidence type="ECO:0000313" key="3">
    <source>
        <dbReference type="Proteomes" id="UP000238288"/>
    </source>
</evidence>
<dbReference type="Proteomes" id="UP000615003">
    <property type="component" value="Unassembled WGS sequence"/>
</dbReference>
<organism evidence="2 3">
    <name type="scientific">Pseudoalteromonas carrageenovora IAM 12662</name>
    <dbReference type="NCBI Taxonomy" id="1314868"/>
    <lineage>
        <taxon>Bacteria</taxon>
        <taxon>Pseudomonadati</taxon>
        <taxon>Pseudomonadota</taxon>
        <taxon>Gammaproteobacteria</taxon>
        <taxon>Alteromonadales</taxon>
        <taxon>Pseudoalteromonadaceae</taxon>
        <taxon>Pseudoalteromonas</taxon>
    </lineage>
</organism>
<dbReference type="AlphaFoldDB" id="A0A2K4XFM6"/>
<reference evidence="2 3" key="2">
    <citation type="submission" date="2017-11" db="EMBL/GenBank/DDBJ databases">
        <authorList>
            <person name="Han C.G."/>
        </authorList>
    </citation>
    <scope>NUCLEOTIDE SEQUENCE [LARGE SCALE GENOMIC DNA]</scope>
    <source>
        <strain evidence="3">ATCC 43555</strain>
        <strain evidence="2">ATCC43555</strain>
    </source>
</reference>
<dbReference type="EMBL" id="LT965929">
    <property type="protein sequence ID" value="SOU43107.1"/>
    <property type="molecule type" value="Genomic_DNA"/>
</dbReference>
<reference evidence="1 4" key="1">
    <citation type="submission" date="2015-06" db="EMBL/GenBank/DDBJ databases">
        <title>Genome sequence of Pseudoalteromonas carrageenovora.</title>
        <authorList>
            <person name="Xie B.-B."/>
            <person name="Rong J.-C."/>
            <person name="Qin Q.-L."/>
            <person name="Zhang Y.-Z."/>
        </authorList>
    </citation>
    <scope>NUCLEOTIDE SEQUENCE [LARGE SCALE GENOMIC DNA]</scope>
    <source>
        <strain evidence="1 4">IAM 12662</strain>
    </source>
</reference>